<organism evidence="24">
    <name type="scientific">Chicken virus mg5_2876</name>
    <dbReference type="NCBI Taxonomy" id="2720907"/>
    <lineage>
        <taxon>Viruses</taxon>
        <taxon>Monodnaviria</taxon>
        <taxon>Shotokuvirae</taxon>
        <taxon>Cressdnaviricota</taxon>
        <taxon>Arfiviricetes</taxon>
        <taxon>Rivendellvirales</taxon>
        <taxon>Naryaviridae</taxon>
        <taxon>Nauglamirvirus</taxon>
        <taxon>Nauglamirvirus anduin</taxon>
    </lineage>
</organism>
<keyword evidence="18" id="KW-0238">DNA-binding</keyword>
<comment type="cofactor">
    <cofactor evidence="2">
        <name>Mg(2+)</name>
        <dbReference type="ChEBI" id="CHEBI:18420"/>
    </cofactor>
</comment>
<evidence type="ECO:0000256" key="12">
    <source>
        <dbReference type="ARBA" id="ARBA00022741"/>
    </source>
</evidence>
<dbReference type="GO" id="GO:0003724">
    <property type="term" value="F:RNA helicase activity"/>
    <property type="evidence" value="ECO:0007669"/>
    <property type="project" value="InterPro"/>
</dbReference>
<evidence type="ECO:0000256" key="1">
    <source>
        <dbReference type="ARBA" id="ARBA00001936"/>
    </source>
</evidence>
<evidence type="ECO:0000256" key="21">
    <source>
        <dbReference type="ARBA" id="ARBA00032243"/>
    </source>
</evidence>
<dbReference type="EMBL" id="OP413975">
    <property type="protein sequence ID" value="WAK45950.1"/>
    <property type="molecule type" value="Genomic_DNA"/>
</dbReference>
<keyword evidence="13" id="KW-0255">Endonuclease</keyword>
<evidence type="ECO:0000256" key="7">
    <source>
        <dbReference type="ARBA" id="ARBA00022679"/>
    </source>
</evidence>
<comment type="catalytic activity">
    <reaction evidence="22">
        <text>ATP + H2O = ADP + phosphate + H(+)</text>
        <dbReference type="Rhea" id="RHEA:13065"/>
        <dbReference type="ChEBI" id="CHEBI:15377"/>
        <dbReference type="ChEBI" id="CHEBI:15378"/>
        <dbReference type="ChEBI" id="CHEBI:30616"/>
        <dbReference type="ChEBI" id="CHEBI:43474"/>
        <dbReference type="ChEBI" id="CHEBI:456216"/>
    </reaction>
</comment>
<keyword evidence="17" id="KW-0190">Covalent protein-DNA linkage</keyword>
<keyword evidence="7" id="KW-0808">Transferase</keyword>
<accession>A0A9E8Z0Z5</accession>
<keyword evidence="14" id="KW-0378">Hydrolase</keyword>
<dbReference type="GO" id="GO:0042025">
    <property type="term" value="C:host cell nucleus"/>
    <property type="evidence" value="ECO:0007669"/>
    <property type="project" value="UniProtKB-SubCell"/>
</dbReference>
<evidence type="ECO:0000256" key="18">
    <source>
        <dbReference type="ARBA" id="ARBA00023125"/>
    </source>
</evidence>
<dbReference type="GO" id="GO:0004519">
    <property type="term" value="F:endonuclease activity"/>
    <property type="evidence" value="ECO:0007669"/>
    <property type="project" value="UniProtKB-KW"/>
</dbReference>
<evidence type="ECO:0000256" key="10">
    <source>
        <dbReference type="ARBA" id="ARBA00022722"/>
    </source>
</evidence>
<evidence type="ECO:0000259" key="23">
    <source>
        <dbReference type="PROSITE" id="PS52020"/>
    </source>
</evidence>
<keyword evidence="10" id="KW-0540">Nuclease</keyword>
<dbReference type="PROSITE" id="PS00675">
    <property type="entry name" value="SIGMA54_INTERACT_1"/>
    <property type="match status" value="1"/>
</dbReference>
<sequence length="332" mass="38253">MLDSKNNNGLNNDHISLATEVAGNTKPATTALRARHFQLTINNLLTYEKVLDYLLNLKSLRYLIACKETAPSTGKEHIHIYVNFINPLRISLKKTCGAHVECCRGSPKQNIDYIRKDGNIIYEYGDEPKQGKINFNYDEIKNLTTKDILDNEDLGICHKKMLLNIKKEIDQSEPLKASDFLNQWSKFDDLNVFYICGESGSGKSQMAKKIVSNYVAKNPDANIDLIKYDNGFYNGATGKSEIGFYDEFRDSHMKASEFINLIDYNKHNMNIKGSKVMNNYKLIIITSIINPKYIYCNMPEETKEQWLRRIKIINMSTTDVIERMNWDNLIKF</sequence>
<evidence type="ECO:0000256" key="13">
    <source>
        <dbReference type="ARBA" id="ARBA00022759"/>
    </source>
</evidence>
<dbReference type="GO" id="GO:0005524">
    <property type="term" value="F:ATP binding"/>
    <property type="evidence" value="ECO:0007669"/>
    <property type="project" value="UniProtKB-KW"/>
</dbReference>
<dbReference type="InterPro" id="IPR025662">
    <property type="entry name" value="Sigma_54_int_dom_ATP-bd_1"/>
</dbReference>
<evidence type="ECO:0000256" key="8">
    <source>
        <dbReference type="ARBA" id="ARBA00022695"/>
    </source>
</evidence>
<dbReference type="GO" id="GO:0016779">
    <property type="term" value="F:nucleotidyltransferase activity"/>
    <property type="evidence" value="ECO:0007669"/>
    <property type="project" value="UniProtKB-KW"/>
</dbReference>
<name>A0A9E8Z0Z5_9VIRU</name>
<evidence type="ECO:0000256" key="2">
    <source>
        <dbReference type="ARBA" id="ARBA00001946"/>
    </source>
</evidence>
<evidence type="ECO:0000256" key="16">
    <source>
        <dbReference type="ARBA" id="ARBA00022840"/>
    </source>
</evidence>
<proteinExistence type="inferred from homology"/>
<dbReference type="GO" id="GO:0003723">
    <property type="term" value="F:RNA binding"/>
    <property type="evidence" value="ECO:0007669"/>
    <property type="project" value="InterPro"/>
</dbReference>
<evidence type="ECO:0000256" key="15">
    <source>
        <dbReference type="ARBA" id="ARBA00022806"/>
    </source>
</evidence>
<keyword evidence="9" id="KW-0235">DNA replication</keyword>
<evidence type="ECO:0000256" key="9">
    <source>
        <dbReference type="ARBA" id="ARBA00022705"/>
    </source>
</evidence>
<dbReference type="GO" id="GO:0046872">
    <property type="term" value="F:metal ion binding"/>
    <property type="evidence" value="ECO:0007669"/>
    <property type="project" value="UniProtKB-KW"/>
</dbReference>
<dbReference type="InterPro" id="IPR000605">
    <property type="entry name" value="Helicase_SF3_ssDNA/RNA_vir"/>
</dbReference>
<evidence type="ECO:0000256" key="17">
    <source>
        <dbReference type="ARBA" id="ARBA00023124"/>
    </source>
</evidence>
<keyword evidence="15" id="KW-0347">Helicase</keyword>
<dbReference type="Gene3D" id="3.40.1310.20">
    <property type="match status" value="1"/>
</dbReference>
<evidence type="ECO:0000256" key="5">
    <source>
        <dbReference type="ARBA" id="ARBA00014531"/>
    </source>
</evidence>
<evidence type="ECO:0000313" key="24">
    <source>
        <dbReference type="EMBL" id="WAK45950.1"/>
    </source>
</evidence>
<feature type="domain" description="CRESS-DNA virus Rep endonuclease" evidence="23">
    <location>
        <begin position="31"/>
        <end position="127"/>
    </location>
</feature>
<evidence type="ECO:0000256" key="22">
    <source>
        <dbReference type="ARBA" id="ARBA00049360"/>
    </source>
</evidence>
<evidence type="ECO:0000256" key="20">
    <source>
        <dbReference type="ARBA" id="ARBA00030754"/>
    </source>
</evidence>
<comment type="cofactor">
    <cofactor evidence="1">
        <name>Mn(2+)</name>
        <dbReference type="ChEBI" id="CHEBI:29035"/>
    </cofactor>
</comment>
<dbReference type="Pfam" id="PF00910">
    <property type="entry name" value="RNA_helicase"/>
    <property type="match status" value="1"/>
</dbReference>
<dbReference type="GO" id="GO:0006260">
    <property type="term" value="P:DNA replication"/>
    <property type="evidence" value="ECO:0007669"/>
    <property type="project" value="UniProtKB-KW"/>
</dbReference>
<reference evidence="24" key="1">
    <citation type="submission" date="2022-08" db="EMBL/GenBank/DDBJ databases">
        <authorList>
            <person name="Qian L."/>
            <person name="Zhang W."/>
        </authorList>
    </citation>
    <scope>NUCLEOTIDE SEQUENCE</scope>
    <source>
        <strain evidence="24">PF77/con/CirV2</strain>
    </source>
</reference>
<dbReference type="InterPro" id="IPR027417">
    <property type="entry name" value="P-loop_NTPase"/>
</dbReference>
<evidence type="ECO:0000256" key="4">
    <source>
        <dbReference type="ARBA" id="ARBA00008545"/>
    </source>
</evidence>
<keyword evidence="11" id="KW-0479">Metal-binding</keyword>
<evidence type="ECO:0000256" key="14">
    <source>
        <dbReference type="ARBA" id="ARBA00022801"/>
    </source>
</evidence>
<dbReference type="InterPro" id="IPR049912">
    <property type="entry name" value="CRESS_DNA_REP"/>
</dbReference>
<dbReference type="GO" id="GO:0016787">
    <property type="term" value="F:hydrolase activity"/>
    <property type="evidence" value="ECO:0007669"/>
    <property type="project" value="UniProtKB-KW"/>
</dbReference>
<dbReference type="PROSITE" id="PS52020">
    <property type="entry name" value="CRESS_DNA_REP"/>
    <property type="match status" value="1"/>
</dbReference>
<evidence type="ECO:0000256" key="19">
    <source>
        <dbReference type="ARBA" id="ARBA00023268"/>
    </source>
</evidence>
<comment type="similarity">
    <text evidence="4">Belongs to the nanoviruses/circoviruses replication-associated protein family.</text>
</comment>
<comment type="subcellular location">
    <subcellularLocation>
        <location evidence="3">Host nucleus</location>
    </subcellularLocation>
</comment>
<keyword evidence="16" id="KW-0067">ATP-binding</keyword>
<keyword evidence="8" id="KW-0548">Nucleotidyltransferase</keyword>
<evidence type="ECO:0000256" key="3">
    <source>
        <dbReference type="ARBA" id="ARBA00004147"/>
    </source>
</evidence>
<dbReference type="SUPFAM" id="SSF52540">
    <property type="entry name" value="P-loop containing nucleoside triphosphate hydrolases"/>
    <property type="match status" value="1"/>
</dbReference>
<evidence type="ECO:0000256" key="6">
    <source>
        <dbReference type="ARBA" id="ARBA00022562"/>
    </source>
</evidence>
<keyword evidence="19" id="KW-0511">Multifunctional enzyme</keyword>
<protein>
    <recommendedName>
        <fullName evidence="5">Replication-associated protein</fullName>
    </recommendedName>
    <alternativeName>
        <fullName evidence="20">ATP-dependent helicase Rep</fullName>
    </alternativeName>
    <alternativeName>
        <fullName evidence="21">RepP</fullName>
    </alternativeName>
</protein>
<keyword evidence="12" id="KW-0547">Nucleotide-binding</keyword>
<evidence type="ECO:0000256" key="11">
    <source>
        <dbReference type="ARBA" id="ARBA00022723"/>
    </source>
</evidence>
<keyword evidence="6" id="KW-1048">Host nucleus</keyword>
<dbReference type="Gene3D" id="3.40.50.300">
    <property type="entry name" value="P-loop containing nucleotide triphosphate hydrolases"/>
    <property type="match status" value="1"/>
</dbReference>
<dbReference type="GO" id="GO:0003677">
    <property type="term" value="F:DNA binding"/>
    <property type="evidence" value="ECO:0007669"/>
    <property type="project" value="UniProtKB-KW"/>
</dbReference>